<reference evidence="1" key="1">
    <citation type="submission" date="2021-06" db="EMBL/GenBank/DDBJ databases">
        <authorList>
            <person name="Kallberg Y."/>
            <person name="Tangrot J."/>
            <person name="Rosling A."/>
        </authorList>
    </citation>
    <scope>NUCLEOTIDE SEQUENCE</scope>
    <source>
        <strain evidence="1">UK204</strain>
    </source>
</reference>
<sequence>WDFGTIHYNSTIPTPTGCNALNLKAFQVTIPIADVFYDPPIIEGVLTPYAVFVPGTVVGVNFVIDLFEIQQVVLDSQ</sequence>
<gene>
    <name evidence="1" type="ORF">FCALED_LOCUS12405</name>
</gene>
<comment type="caution">
    <text evidence="1">The sequence shown here is derived from an EMBL/GenBank/DDBJ whole genome shotgun (WGS) entry which is preliminary data.</text>
</comment>
<accession>A0A9N9EKL8</accession>
<keyword evidence="2" id="KW-1185">Reference proteome</keyword>
<evidence type="ECO:0000313" key="1">
    <source>
        <dbReference type="EMBL" id="CAG8679133.1"/>
    </source>
</evidence>
<dbReference type="OrthoDB" id="2333333at2759"/>
<dbReference type="EMBL" id="CAJVPQ010006001">
    <property type="protein sequence ID" value="CAG8679133.1"/>
    <property type="molecule type" value="Genomic_DNA"/>
</dbReference>
<protein>
    <submittedName>
        <fullName evidence="1">12771_t:CDS:1</fullName>
    </submittedName>
</protein>
<proteinExistence type="predicted"/>
<feature type="non-terminal residue" evidence="1">
    <location>
        <position position="1"/>
    </location>
</feature>
<evidence type="ECO:0000313" key="2">
    <source>
        <dbReference type="Proteomes" id="UP000789570"/>
    </source>
</evidence>
<dbReference type="AlphaFoldDB" id="A0A9N9EKL8"/>
<dbReference type="Proteomes" id="UP000789570">
    <property type="component" value="Unassembled WGS sequence"/>
</dbReference>
<name>A0A9N9EKL8_9GLOM</name>
<organism evidence="1 2">
    <name type="scientific">Funneliformis caledonium</name>
    <dbReference type="NCBI Taxonomy" id="1117310"/>
    <lineage>
        <taxon>Eukaryota</taxon>
        <taxon>Fungi</taxon>
        <taxon>Fungi incertae sedis</taxon>
        <taxon>Mucoromycota</taxon>
        <taxon>Glomeromycotina</taxon>
        <taxon>Glomeromycetes</taxon>
        <taxon>Glomerales</taxon>
        <taxon>Glomeraceae</taxon>
        <taxon>Funneliformis</taxon>
    </lineage>
</organism>